<dbReference type="Pfam" id="PF12358">
    <property type="entry name" value="DUF3644"/>
    <property type="match status" value="1"/>
</dbReference>
<sequence length="82" mass="9739">MNYRGSYRHLSRNSRAALLAAIEIYNKPRVEYRDEVFCILLLNAWELLLKSILSKNRVNIFYPKRRNQPYRTLSCQDAFDAA</sequence>
<proteinExistence type="predicted"/>
<organism evidence="2">
    <name type="scientific">mine drainage metagenome</name>
    <dbReference type="NCBI Taxonomy" id="410659"/>
    <lineage>
        <taxon>unclassified sequences</taxon>
        <taxon>metagenomes</taxon>
        <taxon>ecological metagenomes</taxon>
    </lineage>
</organism>
<gene>
    <name evidence="2" type="ORF">B1B_09754</name>
</gene>
<dbReference type="InterPro" id="IPR022104">
    <property type="entry name" value="DUF3644"/>
</dbReference>
<feature type="non-terminal residue" evidence="2">
    <location>
        <position position="82"/>
    </location>
</feature>
<name>T1BJY7_9ZZZZ</name>
<dbReference type="EMBL" id="AUZY01006451">
    <property type="protein sequence ID" value="EQD54305.1"/>
    <property type="molecule type" value="Genomic_DNA"/>
</dbReference>
<feature type="domain" description="DUF3644" evidence="1">
    <location>
        <begin position="12"/>
        <end position="79"/>
    </location>
</feature>
<comment type="caution">
    <text evidence="2">The sequence shown here is derived from an EMBL/GenBank/DDBJ whole genome shotgun (WGS) entry which is preliminary data.</text>
</comment>
<dbReference type="AlphaFoldDB" id="T1BJY7"/>
<accession>T1BJY7</accession>
<protein>
    <recommendedName>
        <fullName evidence="1">DUF3644 domain-containing protein</fullName>
    </recommendedName>
</protein>
<reference evidence="2" key="1">
    <citation type="submission" date="2013-08" db="EMBL/GenBank/DDBJ databases">
        <authorList>
            <person name="Mendez C."/>
            <person name="Richter M."/>
            <person name="Ferrer M."/>
            <person name="Sanchez J."/>
        </authorList>
    </citation>
    <scope>NUCLEOTIDE SEQUENCE</scope>
</reference>
<evidence type="ECO:0000313" key="2">
    <source>
        <dbReference type="EMBL" id="EQD54305.1"/>
    </source>
</evidence>
<reference evidence="2" key="2">
    <citation type="journal article" date="2014" name="ISME J.">
        <title>Microbial stratification in low pH oxic and suboxic macroscopic growths along an acid mine drainage.</title>
        <authorList>
            <person name="Mendez-Garcia C."/>
            <person name="Mesa V."/>
            <person name="Sprenger R.R."/>
            <person name="Richter M."/>
            <person name="Diez M.S."/>
            <person name="Solano J."/>
            <person name="Bargiela R."/>
            <person name="Golyshina O.V."/>
            <person name="Manteca A."/>
            <person name="Ramos J.L."/>
            <person name="Gallego J.R."/>
            <person name="Llorente I."/>
            <person name="Martins Dos Santos V.A."/>
            <person name="Jensen O.N."/>
            <person name="Pelaez A.I."/>
            <person name="Sanchez J."/>
            <person name="Ferrer M."/>
        </authorList>
    </citation>
    <scope>NUCLEOTIDE SEQUENCE</scope>
</reference>
<evidence type="ECO:0000259" key="1">
    <source>
        <dbReference type="Pfam" id="PF12358"/>
    </source>
</evidence>